<evidence type="ECO:0000256" key="2">
    <source>
        <dbReference type="ARBA" id="ARBA00004127"/>
    </source>
</evidence>
<dbReference type="GO" id="GO:0012505">
    <property type="term" value="C:endomembrane system"/>
    <property type="evidence" value="ECO:0007669"/>
    <property type="project" value="UniProtKB-SubCell"/>
</dbReference>
<dbReference type="PROSITE" id="PS00379">
    <property type="entry name" value="CDP_ALCOHOL_P_TRANSF"/>
    <property type="match status" value="1"/>
</dbReference>
<keyword evidence="8 16" id="KW-0812">Transmembrane</keyword>
<dbReference type="PANTHER" id="PTHR14269">
    <property type="entry name" value="CDP-DIACYLGLYCEROL--GLYCEROL-3-PHOSPHATE 3-PHOSPHATIDYLTRANSFERASE-RELATED"/>
    <property type="match status" value="1"/>
</dbReference>
<dbReference type="PANTHER" id="PTHR14269:SF61">
    <property type="entry name" value="CDP-DIACYLGLYCEROL--SERINE O-PHOSPHATIDYLTRANSFERASE"/>
    <property type="match status" value="1"/>
</dbReference>
<evidence type="ECO:0000256" key="16">
    <source>
        <dbReference type="SAM" id="Phobius"/>
    </source>
</evidence>
<evidence type="ECO:0000313" key="18">
    <source>
        <dbReference type="Proteomes" id="UP000028542"/>
    </source>
</evidence>
<evidence type="ECO:0000313" key="17">
    <source>
        <dbReference type="EMBL" id="KEZ86600.1"/>
    </source>
</evidence>
<dbReference type="InterPro" id="IPR048254">
    <property type="entry name" value="CDP_ALCOHOL_P_TRANSF_CS"/>
</dbReference>
<comment type="catalytic activity">
    <reaction evidence="1">
        <text>a CDP-1,2-diacyl-sn-glycerol + L-serine = a 1,2-diacyl-sn-glycero-3-phospho-L-serine + CMP + H(+)</text>
        <dbReference type="Rhea" id="RHEA:16913"/>
        <dbReference type="ChEBI" id="CHEBI:15378"/>
        <dbReference type="ChEBI" id="CHEBI:33384"/>
        <dbReference type="ChEBI" id="CHEBI:57262"/>
        <dbReference type="ChEBI" id="CHEBI:58332"/>
        <dbReference type="ChEBI" id="CHEBI:60377"/>
        <dbReference type="EC" id="2.7.8.8"/>
    </reaction>
</comment>
<evidence type="ECO:0000256" key="10">
    <source>
        <dbReference type="ARBA" id="ARBA00023098"/>
    </source>
</evidence>
<evidence type="ECO:0000256" key="12">
    <source>
        <dbReference type="ARBA" id="ARBA00023209"/>
    </source>
</evidence>
<proteinExistence type="inferred from homology"/>
<keyword evidence="11 16" id="KW-0472">Membrane</keyword>
<keyword evidence="6" id="KW-0444">Lipid biosynthesis</keyword>
<evidence type="ECO:0000256" key="6">
    <source>
        <dbReference type="ARBA" id="ARBA00022516"/>
    </source>
</evidence>
<evidence type="ECO:0000256" key="14">
    <source>
        <dbReference type="ARBA" id="ARBA00032361"/>
    </source>
</evidence>
<dbReference type="RefSeq" id="WP_035132430.1">
    <property type="nucleotide sequence ID" value="NZ_JBQHQR010000005.1"/>
</dbReference>
<keyword evidence="7 15" id="KW-0808">Transferase</keyword>
<keyword evidence="13" id="KW-1208">Phospholipid metabolism</keyword>
<comment type="subcellular location">
    <subcellularLocation>
        <location evidence="2">Endomembrane system</location>
        <topology evidence="2">Multi-pass membrane protein</topology>
    </subcellularLocation>
</comment>
<evidence type="ECO:0000256" key="8">
    <source>
        <dbReference type="ARBA" id="ARBA00022692"/>
    </source>
</evidence>
<gene>
    <name evidence="17" type="ORF">IO99_08955</name>
</gene>
<dbReference type="NCBIfam" id="TIGR00473">
    <property type="entry name" value="pssA"/>
    <property type="match status" value="1"/>
</dbReference>
<name>A0A084JCB6_9CLOT</name>
<evidence type="ECO:0000256" key="13">
    <source>
        <dbReference type="ARBA" id="ARBA00023264"/>
    </source>
</evidence>
<dbReference type="InterPro" id="IPR043130">
    <property type="entry name" value="CDP-OH_PTrfase_TM_dom"/>
</dbReference>
<dbReference type="STRING" id="318464.IO99_08955"/>
<keyword evidence="10" id="KW-0443">Lipid metabolism</keyword>
<evidence type="ECO:0000256" key="9">
    <source>
        <dbReference type="ARBA" id="ARBA00022989"/>
    </source>
</evidence>
<keyword evidence="9 16" id="KW-1133">Transmembrane helix</keyword>
<feature type="transmembrane region" description="Helical" evidence="16">
    <location>
        <begin position="145"/>
        <end position="162"/>
    </location>
</feature>
<keyword evidence="12" id="KW-0594">Phospholipid biosynthesis</keyword>
<comment type="caution">
    <text evidence="17">The sequence shown here is derived from an EMBL/GenBank/DDBJ whole genome shotgun (WGS) entry which is preliminary data.</text>
</comment>
<sequence>MNKSIIPNSMTLGNLICGVLSIQFTINNDFTTAGILILLGGILDRYDGTVARFLNTHSELGKELDSLADLVSFGVAPSILAFSLYGFSNFGLLGKILLVLFPVAGAFRLARYNCTDFNNVFTGIPITIAGSLLAVLEIFSTVRPIPSIIPMVFMTLLSYLMVSHFQIKKK</sequence>
<evidence type="ECO:0000256" key="7">
    <source>
        <dbReference type="ARBA" id="ARBA00022679"/>
    </source>
</evidence>
<dbReference type="InterPro" id="IPR004533">
    <property type="entry name" value="CDP-diaglyc--ser_O-PTrfase"/>
</dbReference>
<evidence type="ECO:0000256" key="1">
    <source>
        <dbReference type="ARBA" id="ARBA00000287"/>
    </source>
</evidence>
<dbReference type="GO" id="GO:0016020">
    <property type="term" value="C:membrane"/>
    <property type="evidence" value="ECO:0007669"/>
    <property type="project" value="InterPro"/>
</dbReference>
<dbReference type="InterPro" id="IPR000462">
    <property type="entry name" value="CDP-OH_P_trans"/>
</dbReference>
<dbReference type="GO" id="GO:0003882">
    <property type="term" value="F:CDP-diacylglycerol-serine O-phosphatidyltransferase activity"/>
    <property type="evidence" value="ECO:0007669"/>
    <property type="project" value="UniProtKB-EC"/>
</dbReference>
<keyword evidence="18" id="KW-1185">Reference proteome</keyword>
<dbReference type="EC" id="2.7.8.8" evidence="4"/>
<dbReference type="AlphaFoldDB" id="A0A084JCB6"/>
<organism evidence="17 18">
    <name type="scientific">Clostridium sulfidigenes</name>
    <dbReference type="NCBI Taxonomy" id="318464"/>
    <lineage>
        <taxon>Bacteria</taxon>
        <taxon>Bacillati</taxon>
        <taxon>Bacillota</taxon>
        <taxon>Clostridia</taxon>
        <taxon>Eubacteriales</taxon>
        <taxon>Clostridiaceae</taxon>
        <taxon>Clostridium</taxon>
    </lineage>
</organism>
<dbReference type="Gene3D" id="1.20.120.1760">
    <property type="match status" value="1"/>
</dbReference>
<feature type="transmembrane region" description="Helical" evidence="16">
    <location>
        <begin position="92"/>
        <end position="110"/>
    </location>
</feature>
<evidence type="ECO:0000256" key="15">
    <source>
        <dbReference type="RuleBase" id="RU003750"/>
    </source>
</evidence>
<dbReference type="Pfam" id="PF01066">
    <property type="entry name" value="CDP-OH_P_transf"/>
    <property type="match status" value="1"/>
</dbReference>
<evidence type="ECO:0000256" key="4">
    <source>
        <dbReference type="ARBA" id="ARBA00013174"/>
    </source>
</evidence>
<feature type="transmembrane region" description="Helical" evidence="16">
    <location>
        <begin position="117"/>
        <end position="139"/>
    </location>
</feature>
<evidence type="ECO:0000256" key="11">
    <source>
        <dbReference type="ARBA" id="ARBA00023136"/>
    </source>
</evidence>
<evidence type="ECO:0000256" key="3">
    <source>
        <dbReference type="ARBA" id="ARBA00010441"/>
    </source>
</evidence>
<evidence type="ECO:0000256" key="5">
    <source>
        <dbReference type="ARBA" id="ARBA00017171"/>
    </source>
</evidence>
<dbReference type="InterPro" id="IPR050324">
    <property type="entry name" value="CDP-alcohol_PTase-I"/>
</dbReference>
<accession>A0A084JCB6</accession>
<dbReference type="eggNOG" id="COG1183">
    <property type="taxonomic scope" value="Bacteria"/>
</dbReference>
<protein>
    <recommendedName>
        <fullName evidence="5">CDP-diacylglycerol--serine O-phosphatidyltransferase</fullName>
        <ecNumber evidence="4">2.7.8.8</ecNumber>
    </recommendedName>
    <alternativeName>
        <fullName evidence="14">Phosphatidylserine synthase</fullName>
    </alternativeName>
</protein>
<dbReference type="Proteomes" id="UP000028542">
    <property type="component" value="Unassembled WGS sequence"/>
</dbReference>
<reference evidence="17 18" key="1">
    <citation type="submission" date="2014-07" db="EMBL/GenBank/DDBJ databases">
        <title>Draft genome of Clostridium sulfidigenes 113A isolated from sediments associated with methane hydrate from Krishna Godavari basin.</title>
        <authorList>
            <person name="Honkalas V.S."/>
            <person name="Dabir A.P."/>
            <person name="Arora P."/>
            <person name="Dhakephalkar P.K."/>
        </authorList>
    </citation>
    <scope>NUCLEOTIDE SEQUENCE [LARGE SCALE GENOMIC DNA]</scope>
    <source>
        <strain evidence="17 18">113A</strain>
    </source>
</reference>
<dbReference type="EMBL" id="JPMD01000020">
    <property type="protein sequence ID" value="KEZ86600.1"/>
    <property type="molecule type" value="Genomic_DNA"/>
</dbReference>
<comment type="similarity">
    <text evidence="3 15">Belongs to the CDP-alcohol phosphatidyltransferase class-I family.</text>
</comment>
<dbReference type="GO" id="GO:0008654">
    <property type="term" value="P:phospholipid biosynthetic process"/>
    <property type="evidence" value="ECO:0007669"/>
    <property type="project" value="UniProtKB-KW"/>
</dbReference>